<keyword evidence="5" id="KW-0539">Nucleus</keyword>
<evidence type="ECO:0000256" key="1">
    <source>
        <dbReference type="ARBA" id="ARBA00004123"/>
    </source>
</evidence>
<sequence>MVLVLDPQYVPTRQVFTDTIIHDIYLQVKEDVNACLHLTYKFALTTNSCTSRATESYVRVTACFISLHWKLQSYVCKHRLYLSHTGANNVAVLLSAFNEWEILSNPPLVTENASNKVVASSEAGCNPHICCYAQTLNLAAQKYLLH</sequence>
<dbReference type="EMBL" id="JBJQND010000004">
    <property type="protein sequence ID" value="KAL3879255.1"/>
    <property type="molecule type" value="Genomic_DNA"/>
</dbReference>
<dbReference type="GO" id="GO:0008270">
    <property type="term" value="F:zinc ion binding"/>
    <property type="evidence" value="ECO:0007669"/>
    <property type="project" value="UniProtKB-KW"/>
</dbReference>
<dbReference type="GO" id="GO:0005634">
    <property type="term" value="C:nucleus"/>
    <property type="evidence" value="ECO:0007669"/>
    <property type="project" value="UniProtKB-SubCell"/>
</dbReference>
<dbReference type="InterPro" id="IPR052035">
    <property type="entry name" value="ZnF_BED_domain_contain"/>
</dbReference>
<protein>
    <submittedName>
        <fullName evidence="6">Uncharacterized protein</fullName>
    </submittedName>
</protein>
<comment type="caution">
    <text evidence="6">The sequence shown here is derived from an EMBL/GenBank/DDBJ whole genome shotgun (WGS) entry which is preliminary data.</text>
</comment>
<accession>A0ABD3X0K9</accession>
<keyword evidence="4" id="KW-0862">Zinc</keyword>
<evidence type="ECO:0000256" key="3">
    <source>
        <dbReference type="ARBA" id="ARBA00022771"/>
    </source>
</evidence>
<evidence type="ECO:0000256" key="2">
    <source>
        <dbReference type="ARBA" id="ARBA00022723"/>
    </source>
</evidence>
<evidence type="ECO:0000313" key="6">
    <source>
        <dbReference type="EMBL" id="KAL3879255.1"/>
    </source>
</evidence>
<organism evidence="6 7">
    <name type="scientific">Sinanodonta woodiana</name>
    <name type="common">Chinese pond mussel</name>
    <name type="synonym">Anodonta woodiana</name>
    <dbReference type="NCBI Taxonomy" id="1069815"/>
    <lineage>
        <taxon>Eukaryota</taxon>
        <taxon>Metazoa</taxon>
        <taxon>Spiralia</taxon>
        <taxon>Lophotrochozoa</taxon>
        <taxon>Mollusca</taxon>
        <taxon>Bivalvia</taxon>
        <taxon>Autobranchia</taxon>
        <taxon>Heteroconchia</taxon>
        <taxon>Palaeoheterodonta</taxon>
        <taxon>Unionida</taxon>
        <taxon>Unionoidea</taxon>
        <taxon>Unionidae</taxon>
        <taxon>Unioninae</taxon>
        <taxon>Sinanodonta</taxon>
    </lineage>
</organism>
<dbReference type="PANTHER" id="PTHR46481:SF10">
    <property type="entry name" value="ZINC FINGER BED DOMAIN-CONTAINING PROTEIN 39"/>
    <property type="match status" value="1"/>
</dbReference>
<dbReference type="AlphaFoldDB" id="A0ABD3X0K9"/>
<keyword evidence="7" id="KW-1185">Reference proteome</keyword>
<reference evidence="6 7" key="1">
    <citation type="submission" date="2024-11" db="EMBL/GenBank/DDBJ databases">
        <title>Chromosome-level genome assembly of the freshwater bivalve Anodonta woodiana.</title>
        <authorList>
            <person name="Chen X."/>
        </authorList>
    </citation>
    <scope>NUCLEOTIDE SEQUENCE [LARGE SCALE GENOMIC DNA]</scope>
    <source>
        <strain evidence="6">MN2024</strain>
        <tissue evidence="6">Gills</tissue>
    </source>
</reference>
<dbReference type="Proteomes" id="UP001634394">
    <property type="component" value="Unassembled WGS sequence"/>
</dbReference>
<dbReference type="InterPro" id="IPR012337">
    <property type="entry name" value="RNaseH-like_sf"/>
</dbReference>
<keyword evidence="3" id="KW-0863">Zinc-finger</keyword>
<evidence type="ECO:0000313" key="7">
    <source>
        <dbReference type="Proteomes" id="UP001634394"/>
    </source>
</evidence>
<name>A0ABD3X0K9_SINWO</name>
<dbReference type="PANTHER" id="PTHR46481">
    <property type="entry name" value="ZINC FINGER BED DOMAIN-CONTAINING PROTEIN 4"/>
    <property type="match status" value="1"/>
</dbReference>
<proteinExistence type="predicted"/>
<evidence type="ECO:0000256" key="5">
    <source>
        <dbReference type="ARBA" id="ARBA00023242"/>
    </source>
</evidence>
<gene>
    <name evidence="6" type="ORF">ACJMK2_031559</name>
</gene>
<dbReference type="SUPFAM" id="SSF53098">
    <property type="entry name" value="Ribonuclease H-like"/>
    <property type="match status" value="1"/>
</dbReference>
<comment type="subcellular location">
    <subcellularLocation>
        <location evidence="1">Nucleus</location>
    </subcellularLocation>
</comment>
<evidence type="ECO:0000256" key="4">
    <source>
        <dbReference type="ARBA" id="ARBA00022833"/>
    </source>
</evidence>
<keyword evidence="2" id="KW-0479">Metal-binding</keyword>